<feature type="transmembrane region" description="Helical" evidence="10">
    <location>
        <begin position="94"/>
        <end position="114"/>
    </location>
</feature>
<evidence type="ECO:0000256" key="7">
    <source>
        <dbReference type="ARBA" id="ARBA00023065"/>
    </source>
</evidence>
<gene>
    <name evidence="11" type="ORF">IAC87_06025</name>
</gene>
<keyword evidence="8 10" id="KW-0472">Membrane</keyword>
<feature type="transmembrane region" description="Helical" evidence="10">
    <location>
        <begin position="283"/>
        <end position="306"/>
    </location>
</feature>
<feature type="transmembrane region" description="Helical" evidence="10">
    <location>
        <begin position="134"/>
        <end position="154"/>
    </location>
</feature>
<feature type="transmembrane region" description="Helical" evidence="10">
    <location>
        <begin position="356"/>
        <end position="375"/>
    </location>
</feature>
<accession>A0A9D9NQJ3</accession>
<dbReference type="InterPro" id="IPR050222">
    <property type="entry name" value="MATE_MdtK"/>
</dbReference>
<evidence type="ECO:0000313" key="12">
    <source>
        <dbReference type="Proteomes" id="UP000823772"/>
    </source>
</evidence>
<keyword evidence="4" id="KW-1003">Cell membrane</keyword>
<evidence type="ECO:0000256" key="9">
    <source>
        <dbReference type="ARBA" id="ARBA00031636"/>
    </source>
</evidence>
<evidence type="ECO:0000256" key="8">
    <source>
        <dbReference type="ARBA" id="ARBA00023136"/>
    </source>
</evidence>
<comment type="subcellular location">
    <subcellularLocation>
        <location evidence="1">Cell membrane</location>
        <topology evidence="1">Multi-pass membrane protein</topology>
    </subcellularLocation>
</comment>
<organism evidence="11 12">
    <name type="scientific">Candidatus Merdivivens faecigallinarum</name>
    <dbReference type="NCBI Taxonomy" id="2840871"/>
    <lineage>
        <taxon>Bacteria</taxon>
        <taxon>Pseudomonadati</taxon>
        <taxon>Bacteroidota</taxon>
        <taxon>Bacteroidia</taxon>
        <taxon>Bacteroidales</taxon>
        <taxon>Muribaculaceae</taxon>
        <taxon>Muribaculaceae incertae sedis</taxon>
        <taxon>Candidatus Merdivivens</taxon>
    </lineage>
</organism>
<dbReference type="InterPro" id="IPR002528">
    <property type="entry name" value="MATE_fam"/>
</dbReference>
<dbReference type="Proteomes" id="UP000823772">
    <property type="component" value="Unassembled WGS sequence"/>
</dbReference>
<dbReference type="NCBIfam" id="TIGR00797">
    <property type="entry name" value="matE"/>
    <property type="match status" value="1"/>
</dbReference>
<dbReference type="Pfam" id="PF01554">
    <property type="entry name" value="MatE"/>
    <property type="match status" value="2"/>
</dbReference>
<feature type="transmembrane region" description="Helical" evidence="10">
    <location>
        <begin position="188"/>
        <end position="212"/>
    </location>
</feature>
<evidence type="ECO:0000256" key="1">
    <source>
        <dbReference type="ARBA" id="ARBA00004651"/>
    </source>
</evidence>
<proteinExistence type="predicted"/>
<keyword evidence="6 10" id="KW-1133">Transmembrane helix</keyword>
<comment type="caution">
    <text evidence="11">The sequence shown here is derived from an EMBL/GenBank/DDBJ whole genome shotgun (WGS) entry which is preliminary data.</text>
</comment>
<evidence type="ECO:0000256" key="4">
    <source>
        <dbReference type="ARBA" id="ARBA00022475"/>
    </source>
</evidence>
<evidence type="ECO:0000256" key="10">
    <source>
        <dbReference type="SAM" id="Phobius"/>
    </source>
</evidence>
<dbReference type="CDD" id="cd13133">
    <property type="entry name" value="MATE_like_7"/>
    <property type="match status" value="1"/>
</dbReference>
<evidence type="ECO:0000256" key="5">
    <source>
        <dbReference type="ARBA" id="ARBA00022692"/>
    </source>
</evidence>
<dbReference type="PANTHER" id="PTHR43298:SF2">
    <property type="entry name" value="FMN_FAD EXPORTER YEEO-RELATED"/>
    <property type="match status" value="1"/>
</dbReference>
<evidence type="ECO:0000256" key="2">
    <source>
        <dbReference type="ARBA" id="ARBA00022448"/>
    </source>
</evidence>
<evidence type="ECO:0000256" key="3">
    <source>
        <dbReference type="ARBA" id="ARBA00022449"/>
    </source>
</evidence>
<dbReference type="AlphaFoldDB" id="A0A9D9NQJ3"/>
<keyword evidence="2" id="KW-0813">Transport</keyword>
<dbReference type="GO" id="GO:0005886">
    <property type="term" value="C:plasma membrane"/>
    <property type="evidence" value="ECO:0007669"/>
    <property type="project" value="UniProtKB-SubCell"/>
</dbReference>
<dbReference type="PANTHER" id="PTHR43298">
    <property type="entry name" value="MULTIDRUG RESISTANCE PROTEIN NORM-RELATED"/>
    <property type="match status" value="1"/>
</dbReference>
<dbReference type="EMBL" id="JADILY010000126">
    <property type="protein sequence ID" value="MBO8482086.1"/>
    <property type="molecule type" value="Genomic_DNA"/>
</dbReference>
<feature type="transmembrane region" description="Helical" evidence="10">
    <location>
        <begin position="387"/>
        <end position="411"/>
    </location>
</feature>
<feature type="transmembrane region" description="Helical" evidence="10">
    <location>
        <begin position="318"/>
        <end position="336"/>
    </location>
</feature>
<reference evidence="11" key="1">
    <citation type="submission" date="2020-10" db="EMBL/GenBank/DDBJ databases">
        <authorList>
            <person name="Gilroy R."/>
        </authorList>
    </citation>
    <scope>NUCLEOTIDE SEQUENCE</scope>
    <source>
        <strain evidence="11">B3-2255</strain>
    </source>
</reference>
<feature type="transmembrane region" description="Helical" evidence="10">
    <location>
        <begin position="241"/>
        <end position="263"/>
    </location>
</feature>
<sequence length="445" mass="49177">MSAEITYKKKDIWKIAYPIMICLLMEQLIGMTDTAFMGRVGEVELGASAIGSVFYMMIFMMGFGFSIGSQIIIARRNGEGNYGEIGNVFFQGMYIIIAIALAMLGLSLLFSGRLLDIAVSSPEVASAAKDYIKYRVFGLIFSFAAAMFRAFFVGTTQTKTLTLNSIVMVLSNVLFNWILVFGKLGLPAMGISGAAIGSVLAEAVSLAFFIIYTKYRINCRKYGLDTVYKPSAAMQGNILKISFWTMIQNFISFSTWFAFIIFVEHLGEHPLAITNIVRNIASIVFMIITAFSSTCSSVTSNLIGAARQEEVMPTIKRIIGMAYMFAIPLAILFSAFPQTFARIYTNIPSLYEAVAPSVWVFCTSLLFTVPGNILFQSVSGTGNTRKAFALEIGTLAVYLAYSAFVTLQLHLDVSLCWTTEHVYYLLIGILSYSYIRKGKWAGKRV</sequence>
<dbReference type="GO" id="GO:0006811">
    <property type="term" value="P:monoatomic ion transport"/>
    <property type="evidence" value="ECO:0007669"/>
    <property type="project" value="UniProtKB-KW"/>
</dbReference>
<feature type="transmembrane region" description="Helical" evidence="10">
    <location>
        <begin position="417"/>
        <end position="435"/>
    </location>
</feature>
<keyword evidence="7" id="KW-0406">Ion transport</keyword>
<dbReference type="GO" id="GO:0042910">
    <property type="term" value="F:xenobiotic transmembrane transporter activity"/>
    <property type="evidence" value="ECO:0007669"/>
    <property type="project" value="InterPro"/>
</dbReference>
<feature type="transmembrane region" description="Helical" evidence="10">
    <location>
        <begin position="49"/>
        <end position="73"/>
    </location>
</feature>
<evidence type="ECO:0000313" key="11">
    <source>
        <dbReference type="EMBL" id="MBO8482086.1"/>
    </source>
</evidence>
<name>A0A9D9NQJ3_9BACT</name>
<keyword evidence="3" id="KW-0050">Antiport</keyword>
<dbReference type="GO" id="GO:0015297">
    <property type="term" value="F:antiporter activity"/>
    <property type="evidence" value="ECO:0007669"/>
    <property type="project" value="UniProtKB-KW"/>
</dbReference>
<protein>
    <recommendedName>
        <fullName evidence="9">Multidrug-efflux transporter</fullName>
    </recommendedName>
</protein>
<feature type="transmembrane region" description="Helical" evidence="10">
    <location>
        <begin position="161"/>
        <end position="182"/>
    </location>
</feature>
<dbReference type="PIRSF" id="PIRSF006603">
    <property type="entry name" value="DinF"/>
    <property type="match status" value="1"/>
</dbReference>
<reference evidence="11" key="2">
    <citation type="journal article" date="2021" name="PeerJ">
        <title>Extensive microbial diversity within the chicken gut microbiome revealed by metagenomics and culture.</title>
        <authorList>
            <person name="Gilroy R."/>
            <person name="Ravi A."/>
            <person name="Getino M."/>
            <person name="Pursley I."/>
            <person name="Horton D.L."/>
            <person name="Alikhan N.F."/>
            <person name="Baker D."/>
            <person name="Gharbi K."/>
            <person name="Hall N."/>
            <person name="Watson M."/>
            <person name="Adriaenssens E.M."/>
            <person name="Foster-Nyarko E."/>
            <person name="Jarju S."/>
            <person name="Secka A."/>
            <person name="Antonio M."/>
            <person name="Oren A."/>
            <person name="Chaudhuri R.R."/>
            <person name="La Ragione R."/>
            <person name="Hildebrand F."/>
            <person name="Pallen M.J."/>
        </authorList>
    </citation>
    <scope>NUCLEOTIDE SEQUENCE</scope>
    <source>
        <strain evidence="11">B3-2255</strain>
    </source>
</reference>
<dbReference type="InterPro" id="IPR048279">
    <property type="entry name" value="MdtK-like"/>
</dbReference>
<keyword evidence="5 10" id="KW-0812">Transmembrane</keyword>
<feature type="transmembrane region" description="Helical" evidence="10">
    <location>
        <begin position="12"/>
        <end position="29"/>
    </location>
</feature>
<evidence type="ECO:0000256" key="6">
    <source>
        <dbReference type="ARBA" id="ARBA00022989"/>
    </source>
</evidence>